<feature type="compositionally biased region" description="Low complexity" evidence="3">
    <location>
        <begin position="39"/>
        <end position="52"/>
    </location>
</feature>
<accession>A0ABP8C5M0</accession>
<feature type="transmembrane region" description="Helical" evidence="4">
    <location>
        <begin position="98"/>
        <end position="120"/>
    </location>
</feature>
<feature type="region of interest" description="Disordered" evidence="3">
    <location>
        <begin position="1"/>
        <end position="94"/>
    </location>
</feature>
<name>A0ABP8C5M0_9ACTN</name>
<keyword evidence="2 4" id="KW-0472">Membrane</keyword>
<keyword evidence="4" id="KW-1133">Transmembrane helix</keyword>
<evidence type="ECO:0000313" key="5">
    <source>
        <dbReference type="EMBL" id="GAA4234089.1"/>
    </source>
</evidence>
<proteinExistence type="predicted"/>
<evidence type="ECO:0000313" key="6">
    <source>
        <dbReference type="Proteomes" id="UP001501710"/>
    </source>
</evidence>
<dbReference type="PANTHER" id="PTHR37042">
    <property type="entry name" value="OUTER MEMBRANE PROTEIN RV1973"/>
    <property type="match status" value="1"/>
</dbReference>
<evidence type="ECO:0000256" key="4">
    <source>
        <dbReference type="SAM" id="Phobius"/>
    </source>
</evidence>
<keyword evidence="4" id="KW-0812">Transmembrane</keyword>
<comment type="caution">
    <text evidence="5">The sequence shown here is derived from an EMBL/GenBank/DDBJ whole genome shotgun (WGS) entry which is preliminary data.</text>
</comment>
<feature type="compositionally biased region" description="Basic and acidic residues" evidence="3">
    <location>
        <begin position="1"/>
        <end position="11"/>
    </location>
</feature>
<sequence length="254" mass="27302">MTMLDKARKATEQAAKAAKAEEAARVAEEAAAKAREAARQAQQAAEEAAAAAEEPEEPTTEDSDPEPAAKPTRTRVVRLTKPTEPTDPEDAHTAGPGYTVIAILAVIVIVLATAAITLFLKDRDQNAVDHARKEASWAASRAAQELSAYDYRTIDADVKTAASLTTGKLHTDYEKQIPAFKAEAVKKQLIGTTTVMKTGVITATSTKVVVLIYANRSSTTKDDKTQRLPEALRLKVTMQKTNGTWLAAKMEVIS</sequence>
<evidence type="ECO:0000256" key="2">
    <source>
        <dbReference type="ARBA" id="ARBA00023136"/>
    </source>
</evidence>
<dbReference type="Proteomes" id="UP001501710">
    <property type="component" value="Unassembled WGS sequence"/>
</dbReference>
<reference evidence="6" key="1">
    <citation type="journal article" date="2019" name="Int. J. Syst. Evol. Microbiol.">
        <title>The Global Catalogue of Microorganisms (GCM) 10K type strain sequencing project: providing services to taxonomists for standard genome sequencing and annotation.</title>
        <authorList>
            <consortium name="The Broad Institute Genomics Platform"/>
            <consortium name="The Broad Institute Genome Sequencing Center for Infectious Disease"/>
            <person name="Wu L."/>
            <person name="Ma J."/>
        </authorList>
    </citation>
    <scope>NUCLEOTIDE SEQUENCE [LARGE SCALE GENOMIC DNA]</scope>
    <source>
        <strain evidence="6">JCM 17440</strain>
    </source>
</reference>
<gene>
    <name evidence="5" type="ORF">GCM10022254_38130</name>
</gene>
<feature type="compositionally biased region" description="Acidic residues" evidence="3">
    <location>
        <begin position="53"/>
        <end position="65"/>
    </location>
</feature>
<evidence type="ECO:0000256" key="1">
    <source>
        <dbReference type="ARBA" id="ARBA00004370"/>
    </source>
</evidence>
<dbReference type="EMBL" id="BAABAS010000007">
    <property type="protein sequence ID" value="GAA4234089.1"/>
    <property type="molecule type" value="Genomic_DNA"/>
</dbReference>
<evidence type="ECO:0000256" key="3">
    <source>
        <dbReference type="SAM" id="MobiDB-lite"/>
    </source>
</evidence>
<evidence type="ECO:0008006" key="7">
    <source>
        <dbReference type="Google" id="ProtNLM"/>
    </source>
</evidence>
<feature type="compositionally biased region" description="Basic and acidic residues" evidence="3">
    <location>
        <begin position="18"/>
        <end position="38"/>
    </location>
</feature>
<dbReference type="RefSeq" id="WP_344898406.1">
    <property type="nucleotide sequence ID" value="NZ_BAABAS010000007.1"/>
</dbReference>
<organism evidence="5 6">
    <name type="scientific">Actinomadura meridiana</name>
    <dbReference type="NCBI Taxonomy" id="559626"/>
    <lineage>
        <taxon>Bacteria</taxon>
        <taxon>Bacillati</taxon>
        <taxon>Actinomycetota</taxon>
        <taxon>Actinomycetes</taxon>
        <taxon>Streptosporangiales</taxon>
        <taxon>Thermomonosporaceae</taxon>
        <taxon>Actinomadura</taxon>
    </lineage>
</organism>
<keyword evidence="6" id="KW-1185">Reference proteome</keyword>
<dbReference type="PANTHER" id="PTHR37042:SF4">
    <property type="entry name" value="OUTER MEMBRANE PROTEIN RV1973"/>
    <property type="match status" value="1"/>
</dbReference>
<comment type="subcellular location">
    <subcellularLocation>
        <location evidence="1">Membrane</location>
    </subcellularLocation>
</comment>
<protein>
    <recommendedName>
        <fullName evidence="7">Mce-associated membrane protein</fullName>
    </recommendedName>
</protein>